<evidence type="ECO:0000313" key="1">
    <source>
        <dbReference type="EMBL" id="DAG01492.1"/>
    </source>
</evidence>
<protein>
    <submittedName>
        <fullName evidence="1">Uncharacterized protein</fullName>
    </submittedName>
</protein>
<proteinExistence type="predicted"/>
<organism evidence="1">
    <name type="scientific">Myoviridae sp. ct8iP21</name>
    <dbReference type="NCBI Taxonomy" id="2825041"/>
    <lineage>
        <taxon>Viruses</taxon>
        <taxon>Duplodnaviria</taxon>
        <taxon>Heunggongvirae</taxon>
        <taxon>Uroviricota</taxon>
        <taxon>Caudoviricetes</taxon>
    </lineage>
</organism>
<dbReference type="EMBL" id="BK016193">
    <property type="protein sequence ID" value="DAG01492.1"/>
    <property type="molecule type" value="Genomic_DNA"/>
</dbReference>
<accession>A0A8S5V473</accession>
<sequence length="106" mass="12942">MEEIKYVVWKYGVYFETLTKCEVLRKYELTESEFAKRYPKNRNYKYSFSKTKDKYAGRNLKPELIKWMKEWDNTCEAIKDRKTNPKKKRRDVTVRVISRDDVKGGR</sequence>
<reference evidence="1" key="1">
    <citation type="journal article" date="2021" name="Proc. Natl. Acad. Sci. U.S.A.">
        <title>A Catalog of Tens of Thousands of Viruses from Human Metagenomes Reveals Hidden Associations with Chronic Diseases.</title>
        <authorList>
            <person name="Tisza M.J."/>
            <person name="Buck C.B."/>
        </authorList>
    </citation>
    <scope>NUCLEOTIDE SEQUENCE</scope>
    <source>
        <strain evidence="1">Ct8iP21</strain>
    </source>
</reference>
<name>A0A8S5V473_9CAUD</name>